<dbReference type="SMART" id="SM00507">
    <property type="entry name" value="HNHc"/>
    <property type="match status" value="1"/>
</dbReference>
<sequence>MYTMAGVLVLNASYEPLQRVTLRHAIRMLVRGVAVIEEAVDGRSFGVFPEPRVLRLVRYVTTRWRHSRRPGWSKAGVRKRDRGRCGYCGRPGDSIDHIVPVSRGGESSWENTVLACTRCNHRKADSLLRECGMLLSFTPYVPTWDQLMAL</sequence>
<dbReference type="PANTHER" id="PTHR33877">
    <property type="entry name" value="SLL1193 PROTEIN"/>
    <property type="match status" value="1"/>
</dbReference>
<name>A0ABN3URF4_9ACTN</name>
<accession>A0ABN3URF4</accession>
<reference evidence="2 3" key="1">
    <citation type="journal article" date="2019" name="Int. J. Syst. Evol. Microbiol.">
        <title>The Global Catalogue of Microorganisms (GCM) 10K type strain sequencing project: providing services to taxonomists for standard genome sequencing and annotation.</title>
        <authorList>
            <consortium name="The Broad Institute Genomics Platform"/>
            <consortium name="The Broad Institute Genome Sequencing Center for Infectious Disease"/>
            <person name="Wu L."/>
            <person name="Ma J."/>
        </authorList>
    </citation>
    <scope>NUCLEOTIDE SEQUENCE [LARGE SCALE GENOMIC DNA]</scope>
    <source>
        <strain evidence="2 3">JCM 8201</strain>
    </source>
</reference>
<keyword evidence="3" id="KW-1185">Reference proteome</keyword>
<dbReference type="Proteomes" id="UP001501842">
    <property type="component" value="Unassembled WGS sequence"/>
</dbReference>
<dbReference type="PANTHER" id="PTHR33877:SF2">
    <property type="entry name" value="OS07G0170200 PROTEIN"/>
    <property type="match status" value="1"/>
</dbReference>
<keyword evidence="2" id="KW-0255">Endonuclease</keyword>
<evidence type="ECO:0000313" key="2">
    <source>
        <dbReference type="EMBL" id="GAA2737206.1"/>
    </source>
</evidence>
<dbReference type="InterPro" id="IPR003615">
    <property type="entry name" value="HNH_nuc"/>
</dbReference>
<evidence type="ECO:0000259" key="1">
    <source>
        <dbReference type="SMART" id="SM00507"/>
    </source>
</evidence>
<organism evidence="2 3">
    <name type="scientific">Actinocorallia aurantiaca</name>
    <dbReference type="NCBI Taxonomy" id="46204"/>
    <lineage>
        <taxon>Bacteria</taxon>
        <taxon>Bacillati</taxon>
        <taxon>Actinomycetota</taxon>
        <taxon>Actinomycetes</taxon>
        <taxon>Streptosporangiales</taxon>
        <taxon>Thermomonosporaceae</taxon>
        <taxon>Actinocorallia</taxon>
    </lineage>
</organism>
<dbReference type="Gene3D" id="1.10.30.50">
    <property type="match status" value="1"/>
</dbReference>
<keyword evidence="2" id="KW-0378">Hydrolase</keyword>
<protein>
    <submittedName>
        <fullName evidence="2">HNH endonuclease</fullName>
    </submittedName>
</protein>
<gene>
    <name evidence="2" type="ORF">GCM10010439_66320</name>
</gene>
<comment type="caution">
    <text evidence="2">The sequence shown here is derived from an EMBL/GenBank/DDBJ whole genome shotgun (WGS) entry which is preliminary data.</text>
</comment>
<keyword evidence="2" id="KW-0540">Nuclease</keyword>
<evidence type="ECO:0000313" key="3">
    <source>
        <dbReference type="Proteomes" id="UP001501842"/>
    </source>
</evidence>
<dbReference type="InterPro" id="IPR052892">
    <property type="entry name" value="NA-targeting_endonuclease"/>
</dbReference>
<proteinExistence type="predicted"/>
<feature type="domain" description="HNH nuclease" evidence="1">
    <location>
        <begin position="72"/>
        <end position="121"/>
    </location>
</feature>
<dbReference type="EMBL" id="BAAATZ010000034">
    <property type="protein sequence ID" value="GAA2737206.1"/>
    <property type="molecule type" value="Genomic_DNA"/>
</dbReference>
<dbReference type="InterPro" id="IPR002711">
    <property type="entry name" value="HNH"/>
</dbReference>
<dbReference type="CDD" id="cd00085">
    <property type="entry name" value="HNHc"/>
    <property type="match status" value="1"/>
</dbReference>
<dbReference type="Pfam" id="PF01844">
    <property type="entry name" value="HNH"/>
    <property type="match status" value="1"/>
</dbReference>
<dbReference type="GO" id="GO:0004519">
    <property type="term" value="F:endonuclease activity"/>
    <property type="evidence" value="ECO:0007669"/>
    <property type="project" value="UniProtKB-KW"/>
</dbReference>